<keyword evidence="1" id="KW-0472">Membrane</keyword>
<evidence type="ECO:0000256" key="1">
    <source>
        <dbReference type="SAM" id="Phobius"/>
    </source>
</evidence>
<keyword evidence="1" id="KW-1133">Transmembrane helix</keyword>
<sequence>MGDSWRNILERAATNLAVDLDPAAPLRQPEPHLSSSLSRPAVQSYRSFEESRAALERELAALSASIPTAYVQHTQAQQAEAAPHSGSGALVRTTPMTRPIAVKPPQAESRRAKRSRAWRNVAAVSISSAVVVVSGYVLVGYFKAGEIALPQMPRVERAFNFEVRPEIAVAEPAAIQASVEVSDVEAAPELNQGTEDVLMERGLSQLAQGDGAAGRAVLEVLARYGSVRGALALAETYDPANVRHRPEWGLAADVERAREWYRKAADLGSVNAYQRLKELDRTNQSSMARHSHAV</sequence>
<organism evidence="2 3">
    <name type="scientific">Rhodomicrobium vannielii (strain ATCC 17100 / DSM 162 / LMG 4299 / NCIMB 10020 / ATH 3.1.1)</name>
    <dbReference type="NCBI Taxonomy" id="648757"/>
    <lineage>
        <taxon>Bacteria</taxon>
        <taxon>Pseudomonadati</taxon>
        <taxon>Pseudomonadota</taxon>
        <taxon>Alphaproteobacteria</taxon>
        <taxon>Hyphomicrobiales</taxon>
        <taxon>Hyphomicrobiaceae</taxon>
        <taxon>Rhodomicrobium</taxon>
    </lineage>
</organism>
<gene>
    <name evidence="2" type="ordered locus">Rvan_2129</name>
</gene>
<dbReference type="OrthoDB" id="7284792at2"/>
<dbReference type="HOGENOM" id="CLU_946215_0_0_5"/>
<dbReference type="AlphaFoldDB" id="E3I2J5"/>
<dbReference type="Gene3D" id="1.25.40.10">
    <property type="entry name" value="Tetratricopeptide repeat domain"/>
    <property type="match status" value="1"/>
</dbReference>
<evidence type="ECO:0000313" key="2">
    <source>
        <dbReference type="EMBL" id="ADP71354.1"/>
    </source>
</evidence>
<evidence type="ECO:0000313" key="3">
    <source>
        <dbReference type="Proteomes" id="UP000001399"/>
    </source>
</evidence>
<name>E3I2J5_RHOVT</name>
<dbReference type="KEGG" id="rva:Rvan_2129"/>
<dbReference type="Proteomes" id="UP000001399">
    <property type="component" value="Chromosome"/>
</dbReference>
<dbReference type="eggNOG" id="COG0790">
    <property type="taxonomic scope" value="Bacteria"/>
</dbReference>
<keyword evidence="3" id="KW-1185">Reference proteome</keyword>
<dbReference type="STRING" id="648757.Rvan_2129"/>
<reference evidence="3" key="1">
    <citation type="journal article" date="2011" name="J. Bacteriol.">
        <title>Genome sequences of eight morphologically diverse alphaproteobacteria.</title>
        <authorList>
            <consortium name="US DOE Joint Genome Institute"/>
            <person name="Brown P.J."/>
            <person name="Kysela D.T."/>
            <person name="Buechlein A."/>
            <person name="Hemmerich C."/>
            <person name="Brun Y.V."/>
        </authorList>
    </citation>
    <scope>NUCLEOTIDE SEQUENCE [LARGE SCALE GENOMIC DNA]</scope>
    <source>
        <strain evidence="3">ATCC 17100 / ATH 3.1.1 / DSM 162 / LMG 4299</strain>
    </source>
</reference>
<protein>
    <submittedName>
        <fullName evidence="2">Sel1 domain protein repeat-containing protein</fullName>
    </submittedName>
</protein>
<accession>E3I2J5</accession>
<dbReference type="RefSeq" id="WP_013419737.1">
    <property type="nucleotide sequence ID" value="NC_014664.1"/>
</dbReference>
<keyword evidence="1" id="KW-0812">Transmembrane</keyword>
<dbReference type="InterPro" id="IPR011990">
    <property type="entry name" value="TPR-like_helical_dom_sf"/>
</dbReference>
<dbReference type="EMBL" id="CP002292">
    <property type="protein sequence ID" value="ADP71354.1"/>
    <property type="molecule type" value="Genomic_DNA"/>
</dbReference>
<proteinExistence type="predicted"/>
<feature type="transmembrane region" description="Helical" evidence="1">
    <location>
        <begin position="120"/>
        <end position="142"/>
    </location>
</feature>